<protein>
    <submittedName>
        <fullName evidence="1">Uncharacterized protein</fullName>
    </submittedName>
</protein>
<reference evidence="1 2" key="1">
    <citation type="submission" date="2016-10" db="EMBL/GenBank/DDBJ databases">
        <authorList>
            <person name="Varghese N."/>
            <person name="Submissions S."/>
        </authorList>
    </citation>
    <scope>NUCLEOTIDE SEQUENCE [LARGE SCALE GENOMIC DNA]</scope>
    <source>
        <strain evidence="1 2">CGMCC 1.6497</strain>
    </source>
</reference>
<sequence length="125" mass="13488">MHQMRLGNTETTWSRLGLQTGLALVLLLSCVTLILAQTPASYASGTTTYNCHSRTLELRSGNTEHGSVCCRRLGLCPSHTFSGLNTGSPLSIPAPRNDQAWNFLVGAPLRGLTLAPEPPPPRRHV</sequence>
<organism evidence="1 2">
    <name type="scientific">Filomicrobium insigne</name>
    <dbReference type="NCBI Taxonomy" id="418854"/>
    <lineage>
        <taxon>Bacteria</taxon>
        <taxon>Pseudomonadati</taxon>
        <taxon>Pseudomonadota</taxon>
        <taxon>Alphaproteobacteria</taxon>
        <taxon>Hyphomicrobiales</taxon>
        <taxon>Hyphomicrobiaceae</taxon>
        <taxon>Filomicrobium</taxon>
    </lineage>
</organism>
<evidence type="ECO:0000313" key="1">
    <source>
        <dbReference type="EMBL" id="SDO02468.1"/>
    </source>
</evidence>
<accession>A0A1H0G6F5</accession>
<name>A0A1H0G6F5_9HYPH</name>
<gene>
    <name evidence="1" type="ORF">SAMN04488061_0070</name>
</gene>
<proteinExistence type="predicted"/>
<dbReference type="PROSITE" id="PS51257">
    <property type="entry name" value="PROKAR_LIPOPROTEIN"/>
    <property type="match status" value="1"/>
</dbReference>
<dbReference type="Proteomes" id="UP000198795">
    <property type="component" value="Unassembled WGS sequence"/>
</dbReference>
<evidence type="ECO:0000313" key="2">
    <source>
        <dbReference type="Proteomes" id="UP000198795"/>
    </source>
</evidence>
<keyword evidence="2" id="KW-1185">Reference proteome</keyword>
<comment type="caution">
    <text evidence="1">The sequence shown here is derived from an EMBL/GenBank/DDBJ whole genome shotgun (WGS) entry which is preliminary data.</text>
</comment>
<dbReference type="EMBL" id="FNJC01000001">
    <property type="protein sequence ID" value="SDO02468.1"/>
    <property type="molecule type" value="Genomic_DNA"/>
</dbReference>